<evidence type="ECO:0000313" key="2">
    <source>
        <dbReference type="PIR" id="JS0653"/>
    </source>
</evidence>
<evidence type="ECO:0000256" key="1">
    <source>
        <dbReference type="SAM" id="MobiDB-lite"/>
    </source>
</evidence>
<feature type="compositionally biased region" description="Basic and acidic residues" evidence="1">
    <location>
        <begin position="25"/>
        <end position="38"/>
    </location>
</feature>
<accession>Q7M0K5</accession>
<sequence>MGAAPSSNTRRNQARSTSARCRTRASSDKVDGGIDRSRNASSSSPAHFMARVSR</sequence>
<reference evidence="2" key="1">
    <citation type="journal article" date="1991" name="Gene">
        <title>Nucleotide sequence and transcriptional start point of the kan gene encoding an aminoglycoside 3-N-acetyltransferase from Streptomyces griseus SS-1198PR.</title>
        <authorList>
            <person name="Ishikawa J."/>
            <person name="Hotta K."/>
        </authorList>
    </citation>
    <scope>NUCLEOTIDE SEQUENCE</scope>
</reference>
<feature type="compositionally biased region" description="Polar residues" evidence="1">
    <location>
        <begin position="1"/>
        <end position="11"/>
    </location>
</feature>
<proteinExistence type="predicted"/>
<organism evidence="2">
    <name type="scientific">Streptomyces griseus</name>
    <dbReference type="NCBI Taxonomy" id="1911"/>
    <lineage>
        <taxon>Bacteria</taxon>
        <taxon>Bacillati</taxon>
        <taxon>Actinomycetota</taxon>
        <taxon>Actinomycetes</taxon>
        <taxon>Kitasatosporales</taxon>
        <taxon>Streptomycetaceae</taxon>
        <taxon>Streptomyces</taxon>
    </lineage>
</organism>
<dbReference type="PIR" id="JS0653">
    <property type="entry name" value="JS0653"/>
</dbReference>
<dbReference type="AlphaFoldDB" id="Q7M0K5"/>
<protein>
    <submittedName>
        <fullName evidence="2">Hypothetical 5.8K protein (kan 5' region)</fullName>
    </submittedName>
</protein>
<feature type="region of interest" description="Disordered" evidence="1">
    <location>
        <begin position="1"/>
        <end position="54"/>
    </location>
</feature>
<name>Q7M0K5_STRGR</name>